<evidence type="ECO:0000313" key="3">
    <source>
        <dbReference type="EMBL" id="UOO90093.1"/>
    </source>
</evidence>
<keyword evidence="4" id="KW-1185">Reference proteome</keyword>
<dbReference type="Proteomes" id="UP000832011">
    <property type="component" value="Chromosome"/>
</dbReference>
<accession>A0ABY4E6T6</accession>
<gene>
    <name evidence="3" type="ORF">LVJ82_03645</name>
</gene>
<dbReference type="Gene3D" id="3.50.50.60">
    <property type="entry name" value="FAD/NAD(P)-binding domain"/>
    <property type="match status" value="1"/>
</dbReference>
<dbReference type="InterPro" id="IPR006076">
    <property type="entry name" value="FAD-dep_OxRdtase"/>
</dbReference>
<dbReference type="EMBL" id="CP091511">
    <property type="protein sequence ID" value="UOO90093.1"/>
    <property type="molecule type" value="Genomic_DNA"/>
</dbReference>
<proteinExistence type="predicted"/>
<feature type="domain" description="FAD dependent oxidoreductase" evidence="2">
    <location>
        <begin position="38"/>
        <end position="394"/>
    </location>
</feature>
<evidence type="ECO:0000313" key="4">
    <source>
        <dbReference type="Proteomes" id="UP000832011"/>
    </source>
</evidence>
<dbReference type="RefSeq" id="WP_058356008.1">
    <property type="nucleotide sequence ID" value="NZ_CABKVG010000008.1"/>
</dbReference>
<dbReference type="Gene3D" id="3.30.9.10">
    <property type="entry name" value="D-Amino Acid Oxidase, subunit A, domain 2"/>
    <property type="match status" value="1"/>
</dbReference>
<name>A0ABY4E6T6_9NEIS</name>
<dbReference type="PANTHER" id="PTHR13847:SF281">
    <property type="entry name" value="FAD DEPENDENT OXIDOREDUCTASE DOMAIN-CONTAINING PROTEIN"/>
    <property type="match status" value="1"/>
</dbReference>
<evidence type="ECO:0000259" key="2">
    <source>
        <dbReference type="Pfam" id="PF01266"/>
    </source>
</evidence>
<sequence>MKSIKQLPKIDGDLGWYLSSPNYGIKIGKALKGIQYADIAIIGAGYTGLSTAHRLKELYPNKTIAVIEALEVGQGTSGRNAGFIIDLPHNLDANDNNIEDDLQLYHLNNFSINRLNTFRQQFNIDCLWHHAGKYMVANETSNLRGLDAFEVVLKKCKFDFERIKRKELSQRLGTEFYQEGIYTPGNILMNPSALIRGIGIGLQNEINIYSNSPVINIEYGDEHQIHTIGGTLKAKTLVQTINSFTEEFGLLKNKLAPVFTYGSLTNPLPQHHIDKYFRDVKPWGLTSAHPAGTTVRYTSDNRILVRNIIDFNASLHSTEQQRDFAWKQHRKSFIARFPFLQDIDFQYTWGGMLCMTLNHNSIFEKVSDNIYMVCGCNGVGVAKGTYLGYYMAEMIYGNNSKELEFIQKTSHVSWVPPEPFRSFGAKYKINKEQLTAGNDI</sequence>
<protein>
    <submittedName>
        <fullName evidence="3">FAD-binding oxidoreductase</fullName>
    </submittedName>
</protein>
<evidence type="ECO:0000256" key="1">
    <source>
        <dbReference type="ARBA" id="ARBA00023002"/>
    </source>
</evidence>
<dbReference type="InterPro" id="IPR036188">
    <property type="entry name" value="FAD/NAD-bd_sf"/>
</dbReference>
<dbReference type="SUPFAM" id="SSF51905">
    <property type="entry name" value="FAD/NAD(P)-binding domain"/>
    <property type="match status" value="1"/>
</dbReference>
<reference evidence="3 4" key="1">
    <citation type="journal article" date="2022" name="Res Sq">
        <title>Evolution of multicellular longitudinally dividing oral cavity symbionts (Neisseriaceae).</title>
        <authorList>
            <person name="Nyongesa S."/>
            <person name="Weber P."/>
            <person name="Bernet E."/>
            <person name="Pullido F."/>
            <person name="Nieckarz M."/>
            <person name="Delaby M."/>
            <person name="Nieves C."/>
            <person name="Viehboeck T."/>
            <person name="Krause N."/>
            <person name="Rivera-Millot A."/>
            <person name="Nakamura A."/>
            <person name="Vischer N."/>
            <person name="VanNieuwenhze M."/>
            <person name="Brun Y."/>
            <person name="Cava F."/>
            <person name="Bulgheresi S."/>
            <person name="Veyrier F."/>
        </authorList>
    </citation>
    <scope>NUCLEOTIDE SEQUENCE [LARGE SCALE GENOMIC DNA]</scope>
    <source>
        <strain evidence="3 4">SN4</strain>
    </source>
</reference>
<dbReference type="PANTHER" id="PTHR13847">
    <property type="entry name" value="SARCOSINE DEHYDROGENASE-RELATED"/>
    <property type="match status" value="1"/>
</dbReference>
<keyword evidence="1" id="KW-0560">Oxidoreductase</keyword>
<dbReference type="Pfam" id="PF01266">
    <property type="entry name" value="DAO"/>
    <property type="match status" value="1"/>
</dbReference>
<organism evidence="3 4">
    <name type="scientific">Vitreoscilla massiliensis</name>
    <dbReference type="NCBI Taxonomy" id="1689272"/>
    <lineage>
        <taxon>Bacteria</taxon>
        <taxon>Pseudomonadati</taxon>
        <taxon>Pseudomonadota</taxon>
        <taxon>Betaproteobacteria</taxon>
        <taxon>Neisseriales</taxon>
        <taxon>Neisseriaceae</taxon>
        <taxon>Vitreoscilla</taxon>
    </lineage>
</organism>